<dbReference type="Gene3D" id="1.10.3720.10">
    <property type="entry name" value="MetI-like"/>
    <property type="match status" value="1"/>
</dbReference>
<dbReference type="EMBL" id="JAPYKO010000005">
    <property type="protein sequence ID" value="MEI9402529.1"/>
    <property type="molecule type" value="Genomic_DNA"/>
</dbReference>
<feature type="transmembrane region" description="Helical" evidence="8">
    <location>
        <begin position="123"/>
        <end position="144"/>
    </location>
</feature>
<evidence type="ECO:0000256" key="5">
    <source>
        <dbReference type="ARBA" id="ARBA00022692"/>
    </source>
</evidence>
<sequence>MILRLAVWLILGFLLAPIAIIILFSFHASPALSFPFQGFSLRWYVDLFHNGQLGDALIRSLVIATATALLCLILGATAALAWLRVGPRTRLALELLWLSPIALPGLFIGVSLVVLFAQVGIRLSVLTIIIGHVVIALPVLILTVRARLMLFDPQLEEAARDLGAGQFAVFRRVTLPLLMPTLIAASLLAFAVSFDEFIVTVFVAGTETTLPMYVWSMMRRTVTPLINAVSTLALFFSIVLLCIAWTIGHIRRRTTMAARAST</sequence>
<evidence type="ECO:0000259" key="9">
    <source>
        <dbReference type="PROSITE" id="PS50928"/>
    </source>
</evidence>
<dbReference type="PANTHER" id="PTHR43848:SF2">
    <property type="entry name" value="PUTRESCINE TRANSPORT SYSTEM PERMEASE PROTEIN POTI"/>
    <property type="match status" value="1"/>
</dbReference>
<keyword evidence="7 8" id="KW-0472">Membrane</keyword>
<feature type="transmembrane region" description="Helical" evidence="8">
    <location>
        <begin position="181"/>
        <end position="205"/>
    </location>
</feature>
<feature type="transmembrane region" description="Helical" evidence="8">
    <location>
        <begin position="57"/>
        <end position="83"/>
    </location>
</feature>
<feature type="transmembrane region" description="Helical" evidence="8">
    <location>
        <begin position="225"/>
        <end position="247"/>
    </location>
</feature>
<evidence type="ECO:0000256" key="2">
    <source>
        <dbReference type="ARBA" id="ARBA00007069"/>
    </source>
</evidence>
<feature type="domain" description="ABC transmembrane type-1" evidence="9">
    <location>
        <begin position="57"/>
        <end position="244"/>
    </location>
</feature>
<dbReference type="Proteomes" id="UP001366503">
    <property type="component" value="Unassembled WGS sequence"/>
</dbReference>
<evidence type="ECO:0000313" key="10">
    <source>
        <dbReference type="EMBL" id="MEI9402529.1"/>
    </source>
</evidence>
<reference evidence="10 11" key="1">
    <citation type="submission" date="2022-12" db="EMBL/GenBank/DDBJ databases">
        <authorList>
            <person name="Muema E."/>
        </authorList>
    </citation>
    <scope>NUCLEOTIDE SEQUENCE [LARGE SCALE GENOMIC DNA]</scope>
    <source>
        <strain evidence="11">1330</strain>
    </source>
</reference>
<comment type="caution">
    <text evidence="10">The sequence shown here is derived from an EMBL/GenBank/DDBJ whole genome shotgun (WGS) entry which is preliminary data.</text>
</comment>
<keyword evidence="11" id="KW-1185">Reference proteome</keyword>
<dbReference type="RefSeq" id="WP_337092896.1">
    <property type="nucleotide sequence ID" value="NZ_JAPYKO010000005.1"/>
</dbReference>
<gene>
    <name evidence="10" type="ORF">O7A05_10205</name>
</gene>
<name>A0ABU8KCK9_9HYPH</name>
<keyword evidence="6 8" id="KW-1133">Transmembrane helix</keyword>
<evidence type="ECO:0000256" key="4">
    <source>
        <dbReference type="ARBA" id="ARBA00022475"/>
    </source>
</evidence>
<proteinExistence type="inferred from homology"/>
<dbReference type="InterPro" id="IPR051789">
    <property type="entry name" value="Bact_Polyamine_Transport"/>
</dbReference>
<keyword evidence="4" id="KW-1003">Cell membrane</keyword>
<comment type="similarity">
    <text evidence="2">Belongs to the binding-protein-dependent transport system permease family. CysTW subfamily.</text>
</comment>
<feature type="transmembrane region" description="Helical" evidence="8">
    <location>
        <begin position="95"/>
        <end position="117"/>
    </location>
</feature>
<dbReference type="PROSITE" id="PS50928">
    <property type="entry name" value="ABC_TM1"/>
    <property type="match status" value="1"/>
</dbReference>
<dbReference type="InterPro" id="IPR035906">
    <property type="entry name" value="MetI-like_sf"/>
</dbReference>
<evidence type="ECO:0000256" key="7">
    <source>
        <dbReference type="ARBA" id="ARBA00023136"/>
    </source>
</evidence>
<dbReference type="InterPro" id="IPR000515">
    <property type="entry name" value="MetI-like"/>
</dbReference>
<organism evidence="10 11">
    <name type="scientific">Mesorhizobium argentiipisi</name>
    <dbReference type="NCBI Taxonomy" id="3015175"/>
    <lineage>
        <taxon>Bacteria</taxon>
        <taxon>Pseudomonadati</taxon>
        <taxon>Pseudomonadota</taxon>
        <taxon>Alphaproteobacteria</taxon>
        <taxon>Hyphomicrobiales</taxon>
        <taxon>Phyllobacteriaceae</taxon>
        <taxon>Mesorhizobium</taxon>
    </lineage>
</organism>
<keyword evidence="5 8" id="KW-0812">Transmembrane</keyword>
<evidence type="ECO:0000256" key="3">
    <source>
        <dbReference type="ARBA" id="ARBA00022448"/>
    </source>
</evidence>
<dbReference type="Pfam" id="PF00528">
    <property type="entry name" value="BPD_transp_1"/>
    <property type="match status" value="1"/>
</dbReference>
<evidence type="ECO:0000256" key="8">
    <source>
        <dbReference type="RuleBase" id="RU363032"/>
    </source>
</evidence>
<protein>
    <submittedName>
        <fullName evidence="10">ABC transporter permease</fullName>
    </submittedName>
</protein>
<evidence type="ECO:0000256" key="6">
    <source>
        <dbReference type="ARBA" id="ARBA00022989"/>
    </source>
</evidence>
<dbReference type="PANTHER" id="PTHR43848">
    <property type="entry name" value="PUTRESCINE TRANSPORT SYSTEM PERMEASE PROTEIN POTI"/>
    <property type="match status" value="1"/>
</dbReference>
<comment type="subcellular location">
    <subcellularLocation>
        <location evidence="1 8">Cell membrane</location>
        <topology evidence="1 8">Multi-pass membrane protein</topology>
    </subcellularLocation>
</comment>
<dbReference type="SUPFAM" id="SSF161098">
    <property type="entry name" value="MetI-like"/>
    <property type="match status" value="1"/>
</dbReference>
<evidence type="ECO:0000256" key="1">
    <source>
        <dbReference type="ARBA" id="ARBA00004651"/>
    </source>
</evidence>
<dbReference type="CDD" id="cd06261">
    <property type="entry name" value="TM_PBP2"/>
    <property type="match status" value="1"/>
</dbReference>
<evidence type="ECO:0000313" key="11">
    <source>
        <dbReference type="Proteomes" id="UP001366503"/>
    </source>
</evidence>
<accession>A0ABU8KCK9</accession>
<keyword evidence="3 8" id="KW-0813">Transport</keyword>